<evidence type="ECO:0000256" key="1">
    <source>
        <dbReference type="SAM" id="MobiDB-lite"/>
    </source>
</evidence>
<dbReference type="EMBL" id="CP001964">
    <property type="protein sequence ID" value="ADG73188.1"/>
    <property type="molecule type" value="Genomic_DNA"/>
</dbReference>
<name>D5UGY5_CELFN</name>
<dbReference type="KEGG" id="cfl:Cfla_0269"/>
<accession>D5UGY5</accession>
<dbReference type="AlphaFoldDB" id="D5UGY5"/>
<dbReference type="CDD" id="cd20745">
    <property type="entry name" value="FIX_RhsA_AHH_HNH-like"/>
    <property type="match status" value="1"/>
</dbReference>
<dbReference type="HOGENOM" id="CLU_602301_0_0_11"/>
<feature type="region of interest" description="Disordered" evidence="1">
    <location>
        <begin position="119"/>
        <end position="142"/>
    </location>
</feature>
<dbReference type="Pfam" id="PF14440">
    <property type="entry name" value="XOO_2897-deam"/>
    <property type="match status" value="1"/>
</dbReference>
<protein>
    <submittedName>
        <fullName evidence="2">Uncharacterized protein</fullName>
    </submittedName>
</protein>
<keyword evidence="3" id="KW-1185">Reference proteome</keyword>
<reference evidence="2 3" key="1">
    <citation type="journal article" date="2010" name="Stand. Genomic Sci.">
        <title>Complete genome sequence of Cellulomonas flavigena type strain (134).</title>
        <authorList>
            <person name="Abt B."/>
            <person name="Foster B."/>
            <person name="Lapidus A."/>
            <person name="Clum A."/>
            <person name="Sun H."/>
            <person name="Pukall R."/>
            <person name="Lucas S."/>
            <person name="Glavina Del Rio T."/>
            <person name="Nolan M."/>
            <person name="Tice H."/>
            <person name="Cheng J.F."/>
            <person name="Pitluck S."/>
            <person name="Liolios K."/>
            <person name="Ivanova N."/>
            <person name="Mavromatis K."/>
            <person name="Ovchinnikova G."/>
            <person name="Pati A."/>
            <person name="Goodwin L."/>
            <person name="Chen A."/>
            <person name="Palaniappan K."/>
            <person name="Land M."/>
            <person name="Hauser L."/>
            <person name="Chang Y.J."/>
            <person name="Jeffries C.D."/>
            <person name="Rohde M."/>
            <person name="Goker M."/>
            <person name="Woyke T."/>
            <person name="Bristow J."/>
            <person name="Eisen J.A."/>
            <person name="Markowitz V."/>
            <person name="Hugenholtz P."/>
            <person name="Kyrpides N.C."/>
            <person name="Klenk H.P."/>
        </authorList>
    </citation>
    <scope>NUCLEOTIDE SEQUENCE [LARGE SCALE GENOMIC DNA]</scope>
    <source>
        <strain evidence="3">ATCC 482 / DSM 20109 / BCRC 11376 / JCM 18109 / NBRC 3775 / NCIMB 8073 / NRS 134</strain>
    </source>
</reference>
<proteinExistence type="predicted"/>
<evidence type="ECO:0000313" key="3">
    <source>
        <dbReference type="Proteomes" id="UP000000849"/>
    </source>
</evidence>
<evidence type="ECO:0000313" key="2">
    <source>
        <dbReference type="EMBL" id="ADG73188.1"/>
    </source>
</evidence>
<dbReference type="InterPro" id="IPR032722">
    <property type="entry name" value="Deaminase_XOO_2897"/>
</dbReference>
<dbReference type="Proteomes" id="UP000000849">
    <property type="component" value="Chromosome"/>
</dbReference>
<organism evidence="2 3">
    <name type="scientific">Cellulomonas flavigena (strain ATCC 482 / DSM 20109 / BCRC 11376 / JCM 18109 / NBRC 3775 / NCIMB 8073 / NRS 134)</name>
    <dbReference type="NCBI Taxonomy" id="446466"/>
    <lineage>
        <taxon>Bacteria</taxon>
        <taxon>Bacillati</taxon>
        <taxon>Actinomycetota</taxon>
        <taxon>Actinomycetes</taxon>
        <taxon>Micrococcales</taxon>
        <taxon>Cellulomonadaceae</taxon>
        <taxon>Cellulomonas</taxon>
    </lineage>
</organism>
<dbReference type="eggNOG" id="COG3209">
    <property type="taxonomic scope" value="Bacteria"/>
</dbReference>
<feature type="region of interest" description="Disordered" evidence="1">
    <location>
        <begin position="1"/>
        <end position="45"/>
    </location>
</feature>
<gene>
    <name evidence="2" type="ordered locus">Cfla_0269</name>
</gene>
<sequence>MPPRAAGHVVPADGDATRRPSRRPVGGVAVGTRTPASVQPPPGRASLPHLQRLVGNRAVAAALLRRTGAGAPVVQRAAGLPFDSHTEIHHNLLTSREFQLSSGEGVIVELRPEWFLEDDTEDKEDRVPVPHSGPEAPPGLGGEVRVDLENLEWLDESKGRCAAAVGRWNEIPLRTDEDGAHQLSFEIDDHHHHYYVDGPVHVRQGDAAELTDSCAAPASRSGKDVLHDVLALAGMIPVLGVLADAADTAIYVIDGDWTGAGISAAAMVPVLGDAASLARIGGRTVVRVTRAGAKQIEKRTAAELLKETRAALTRLRTPPGLAHAGNRLGQSVDPRLLEMAKEARVTQAGISREAFASYNVATARVRVGTEIRYLDAGNSPGRLMHSEDWLITQVEELRRVHGRESVALEQLFSERIPCGECLPKLERLFNAEVFYAVAKRGTRATDLMKAYGLR</sequence>